<evidence type="ECO:0000256" key="6">
    <source>
        <dbReference type="SAM" id="Phobius"/>
    </source>
</evidence>
<accession>A0A6J7EUS8</accession>
<comment type="subcellular location">
    <subcellularLocation>
        <location evidence="1">Cell membrane</location>
        <topology evidence="1">Multi-pass membrane protein</topology>
    </subcellularLocation>
</comment>
<dbReference type="InterPro" id="IPR001123">
    <property type="entry name" value="LeuE-type"/>
</dbReference>
<evidence type="ECO:0000256" key="1">
    <source>
        <dbReference type="ARBA" id="ARBA00004651"/>
    </source>
</evidence>
<evidence type="ECO:0000256" key="3">
    <source>
        <dbReference type="ARBA" id="ARBA00022692"/>
    </source>
</evidence>
<keyword evidence="3 6" id="KW-0812">Transmembrane</keyword>
<feature type="transmembrane region" description="Helical" evidence="6">
    <location>
        <begin position="148"/>
        <end position="171"/>
    </location>
</feature>
<feature type="transmembrane region" description="Helical" evidence="6">
    <location>
        <begin position="44"/>
        <end position="67"/>
    </location>
</feature>
<sequence length="209" mass="21637">MTVDIAVLPGYLAVIVLFLLPPGPDMAYMIAVGLEGGRWAAVRAILGIGTAMTGYAAAVVLGVGTLARNHPPLLDVVTAFGAAYLLWLSVTTVRRARDPAQPGAATPGRWYTRGVLVAATNPKIMLFFLAVLPGFVGEAQNTVAQFAMLGAVNITSEVVLYGAIGVLAGIFQARFTRAPRGAALHYVASGVYFALGAVIAVDTVLPAGQ</sequence>
<dbReference type="AlphaFoldDB" id="A0A6J7EUS8"/>
<proteinExistence type="predicted"/>
<name>A0A6J7EUS8_9ZZZZ</name>
<evidence type="ECO:0000256" key="4">
    <source>
        <dbReference type="ARBA" id="ARBA00022989"/>
    </source>
</evidence>
<keyword evidence="4 6" id="KW-1133">Transmembrane helix</keyword>
<dbReference type="GO" id="GO:0005886">
    <property type="term" value="C:plasma membrane"/>
    <property type="evidence" value="ECO:0007669"/>
    <property type="project" value="UniProtKB-SubCell"/>
</dbReference>
<keyword evidence="5 6" id="KW-0472">Membrane</keyword>
<evidence type="ECO:0000256" key="2">
    <source>
        <dbReference type="ARBA" id="ARBA00022475"/>
    </source>
</evidence>
<reference evidence="7" key="1">
    <citation type="submission" date="2020-05" db="EMBL/GenBank/DDBJ databases">
        <authorList>
            <person name="Chiriac C."/>
            <person name="Salcher M."/>
            <person name="Ghai R."/>
            <person name="Kavagutti S V."/>
        </authorList>
    </citation>
    <scope>NUCLEOTIDE SEQUENCE</scope>
</reference>
<dbReference type="PANTHER" id="PTHR30086">
    <property type="entry name" value="ARGININE EXPORTER PROTEIN ARGO"/>
    <property type="match status" value="1"/>
</dbReference>
<organism evidence="7">
    <name type="scientific">freshwater metagenome</name>
    <dbReference type="NCBI Taxonomy" id="449393"/>
    <lineage>
        <taxon>unclassified sequences</taxon>
        <taxon>metagenomes</taxon>
        <taxon>ecological metagenomes</taxon>
    </lineage>
</organism>
<protein>
    <submittedName>
        <fullName evidence="7">Unannotated protein</fullName>
    </submittedName>
</protein>
<feature type="transmembrane region" description="Helical" evidence="6">
    <location>
        <begin position="6"/>
        <end position="23"/>
    </location>
</feature>
<evidence type="ECO:0000256" key="5">
    <source>
        <dbReference type="ARBA" id="ARBA00023136"/>
    </source>
</evidence>
<evidence type="ECO:0000313" key="7">
    <source>
        <dbReference type="EMBL" id="CAB4887412.1"/>
    </source>
</evidence>
<feature type="transmembrane region" description="Helical" evidence="6">
    <location>
        <begin position="183"/>
        <end position="201"/>
    </location>
</feature>
<feature type="transmembrane region" description="Helical" evidence="6">
    <location>
        <begin position="114"/>
        <end position="136"/>
    </location>
</feature>
<dbReference type="EMBL" id="CAFBLX010000087">
    <property type="protein sequence ID" value="CAB4887412.1"/>
    <property type="molecule type" value="Genomic_DNA"/>
</dbReference>
<dbReference type="GO" id="GO:0015171">
    <property type="term" value="F:amino acid transmembrane transporter activity"/>
    <property type="evidence" value="ECO:0007669"/>
    <property type="project" value="TreeGrafter"/>
</dbReference>
<dbReference type="Pfam" id="PF01810">
    <property type="entry name" value="LysE"/>
    <property type="match status" value="1"/>
</dbReference>
<keyword evidence="2" id="KW-1003">Cell membrane</keyword>
<feature type="transmembrane region" description="Helical" evidence="6">
    <location>
        <begin position="73"/>
        <end position="93"/>
    </location>
</feature>
<gene>
    <name evidence="7" type="ORF">UFOPK3472_01552</name>
</gene>
<dbReference type="PANTHER" id="PTHR30086:SF20">
    <property type="entry name" value="ARGININE EXPORTER PROTEIN ARGO-RELATED"/>
    <property type="match status" value="1"/>
</dbReference>